<evidence type="ECO:0000256" key="11">
    <source>
        <dbReference type="ARBA" id="ARBA00023157"/>
    </source>
</evidence>
<dbReference type="GO" id="GO:0022849">
    <property type="term" value="F:glutamate-gated calcium ion channel activity"/>
    <property type="evidence" value="ECO:0007669"/>
    <property type="project" value="Ensembl"/>
</dbReference>
<evidence type="ECO:0000256" key="4">
    <source>
        <dbReference type="ARBA" id="ARBA00022729"/>
    </source>
</evidence>
<dbReference type="FunFam" id="3.40.190.10:FF:000397">
    <property type="entry name" value="Glutamate receptor ionotropic, NMDA 2D"/>
    <property type="match status" value="1"/>
</dbReference>
<evidence type="ECO:0000256" key="13">
    <source>
        <dbReference type="ARBA" id="ARBA00023180"/>
    </source>
</evidence>
<comment type="catalytic activity">
    <reaction evidence="20">
        <text>Ca(2+)(in) = Ca(2+)(out)</text>
        <dbReference type="Rhea" id="RHEA:29671"/>
        <dbReference type="ChEBI" id="CHEBI:29108"/>
    </reaction>
</comment>
<dbReference type="SMART" id="SM00918">
    <property type="entry name" value="Lig_chan-Glu_bd"/>
    <property type="match status" value="1"/>
</dbReference>
<evidence type="ECO:0000256" key="8">
    <source>
        <dbReference type="ARBA" id="ARBA00023018"/>
    </source>
</evidence>
<sequence>LGGMSLSPGPPAARMLFVLALACASPFLDLRPDGPRSLNVAIIFSGSSYTPESARFAPTAFRNFSMEVNPVSVLLNDTNPRSLIVRLCDVLSSLRIHGVVFEDDTRTEAVAQILDFISAQTSVPIIGINGGSAIVLTPKEKGSTFLQLGSSTEQQLQVMFEVLEEYDWTAFAVITTLFPGYEDFVDYIEVLTDSSFIGWEHRGVLTLNLTDDPDGSRLKRQLREIPAQIRLLYCSREEAESIFQAARDAGLTGPGYIWFMVGTNLGGTDYMPEHLPVGLFTVLSAGWRDDLHHRVQNGVAIIAKGAEALARDYGFIPEFNNDCRGWKVVRMWCPSMQSQLNEDGYLINPLLVVISLNRTKSEGWVGSWEHQILRMKYPVWSRYGKFLQPVDDDQHLTVATLEERPFVIVENIDPATGTCIRDSVPCRNQLNRTDSAPGGDLRPKKCCKGFCIDILKRLAKTVGFTYDLYLVTNGKHGKKIDGVWNGMIGEVFYLRADMAIGSLTINEERSEIIDFSVPFVETGISVMVSRSNGTVSPSAFLEPYSPAVWVMMFVMCLTVVAVTVFIFEYFSPVGYNRSLAAGKRTGGSKFTIGKSIWLLWALVFNNSVPVENPKGTTSKIMVLIWAFFAVIFLASYTANLAAFMIQEEYVDTVSGLSDRKFQKPQDQYPPLKFGTVPNGSTEKNIRSNYPDMHTYMMKYNQRSVEDALQHLKSGKLDAFIYDAAVLNYMARKDEGCKLVTIGSGKVFATTGYGIALQKGSRWKRPIDLALLQFLGDDEIEMLERLWLSGICHNDKIEVMSSKLDIDNMAGVFYMLLVAMGLSLLVFAWEHLIYWKLRHCMRHTGRLDFLLAFSRVRGGAACLSAGPLPLRPASGPGRLPPAPHLPQPGGPELLPPCALRPGPPPPRLLPARVPPAPPEPQRGALCPPRLRPLLQPRVRGMTQPRPQGGRRRSCGGPAGDGATAADATEATADPGGGLASASAKDPRRSGGRGRHTPRSGRCHGGRCHAWSHRPTERRSLPRTLEREEIRPLELGRWWPPAPPHSAARGGWAGSIHQGAGRGMLSATWPRCPPPPPPALACLQRALSRHRGGYDLGQRDHKGGGWRESKISRLWQVCGEPGQDFAMCGPLGGVCRGVPTFQYTTGSSCFTFLKSLFFGGDKTVI</sequence>
<evidence type="ECO:0000256" key="5">
    <source>
        <dbReference type="ARBA" id="ARBA00022837"/>
    </source>
</evidence>
<keyword evidence="13" id="KW-0325">Glycoprotein</keyword>
<keyword evidence="12 24" id="KW-0675">Receptor</keyword>
<feature type="domain" description="Ionotropic glutamate receptor L-glutamate and glycine-binding" evidence="27">
    <location>
        <begin position="428"/>
        <end position="493"/>
    </location>
</feature>
<evidence type="ECO:0000256" key="1">
    <source>
        <dbReference type="ARBA" id="ARBA00022448"/>
    </source>
</evidence>
<evidence type="ECO:0000256" key="6">
    <source>
        <dbReference type="ARBA" id="ARBA00022842"/>
    </source>
</evidence>
<evidence type="ECO:0000256" key="16">
    <source>
        <dbReference type="ARBA" id="ARBA00023303"/>
    </source>
</evidence>
<feature type="compositionally biased region" description="Pro residues" evidence="25">
    <location>
        <begin position="877"/>
        <end position="888"/>
    </location>
</feature>
<feature type="binding site" evidence="21">
    <location>
        <position position="722"/>
    </location>
    <ligand>
        <name>L-glutamate</name>
        <dbReference type="ChEBI" id="CHEBI:29985"/>
    </ligand>
</feature>
<dbReference type="FunFam" id="3.40.190.10:FF:000007">
    <property type="entry name" value="Putative glutamate receptor ionotropic NMDA 2B"/>
    <property type="match status" value="1"/>
</dbReference>
<feature type="domain" description="Ionotropic glutamate receptor C-terminal" evidence="26">
    <location>
        <begin position="421"/>
        <end position="789"/>
    </location>
</feature>
<evidence type="ECO:0000256" key="14">
    <source>
        <dbReference type="ARBA" id="ARBA00023257"/>
    </source>
</evidence>
<keyword evidence="29" id="KW-1185">Reference proteome</keyword>
<dbReference type="SMART" id="SM00079">
    <property type="entry name" value="PBPe"/>
    <property type="match status" value="1"/>
</dbReference>
<evidence type="ECO:0000259" key="26">
    <source>
        <dbReference type="SMART" id="SM00079"/>
    </source>
</evidence>
<evidence type="ECO:0000259" key="27">
    <source>
        <dbReference type="SMART" id="SM00918"/>
    </source>
</evidence>
<evidence type="ECO:0000256" key="18">
    <source>
        <dbReference type="ARBA" id="ARBA00034430"/>
    </source>
</evidence>
<feature type="chain" id="PRO_5034743348" description="Glutamate receptor" evidence="24">
    <location>
        <begin position="25"/>
        <end position="1163"/>
    </location>
</feature>
<dbReference type="CDD" id="cd13718">
    <property type="entry name" value="PBP2_iGluR_NMDA_Nr2"/>
    <property type="match status" value="1"/>
</dbReference>
<dbReference type="SUPFAM" id="SSF53850">
    <property type="entry name" value="Periplasmic binding protein-like II"/>
    <property type="match status" value="1"/>
</dbReference>
<feature type="region of interest" description="Disordered" evidence="25">
    <location>
        <begin position="872"/>
        <end position="1021"/>
    </location>
</feature>
<comment type="subcellular location">
    <subcellularLocation>
        <location evidence="17 24">Postsynaptic cell membrane</location>
        <topology evidence="17 24">Multi-pass membrane protein</topology>
    </subcellularLocation>
</comment>
<dbReference type="GO" id="GO:0017146">
    <property type="term" value="C:NMDA selective glutamate receptor complex"/>
    <property type="evidence" value="ECO:0007669"/>
    <property type="project" value="Ensembl"/>
</dbReference>
<keyword evidence="9 24" id="KW-0406">Ion transport</keyword>
<keyword evidence="1 24" id="KW-0813">Transport</keyword>
<dbReference type="InterPro" id="IPR001828">
    <property type="entry name" value="ANF_lig-bd_rcpt"/>
</dbReference>
<evidence type="ECO:0000256" key="25">
    <source>
        <dbReference type="SAM" id="MobiDB-lite"/>
    </source>
</evidence>
<evidence type="ECO:0000256" key="12">
    <source>
        <dbReference type="ARBA" id="ARBA00023170"/>
    </source>
</evidence>
<keyword evidence="2 24" id="KW-1003">Cell membrane</keyword>
<feature type="transmembrane region" description="Helical" evidence="24">
    <location>
        <begin position="590"/>
        <end position="608"/>
    </location>
</feature>
<dbReference type="GO" id="GO:0045211">
    <property type="term" value="C:postsynaptic membrane"/>
    <property type="evidence" value="ECO:0007669"/>
    <property type="project" value="UniProtKB-SubCell"/>
</dbReference>
<feature type="compositionally biased region" description="Low complexity" evidence="25">
    <location>
        <begin position="920"/>
        <end position="938"/>
    </location>
</feature>
<feature type="transmembrane region" description="Helical" evidence="24">
    <location>
        <begin position="811"/>
        <end position="833"/>
    </location>
</feature>
<evidence type="ECO:0000313" key="29">
    <source>
        <dbReference type="Proteomes" id="UP000694404"/>
    </source>
</evidence>
<evidence type="ECO:0000256" key="24">
    <source>
        <dbReference type="RuleBase" id="RU367118"/>
    </source>
</evidence>
<feature type="compositionally biased region" description="Low complexity" evidence="25">
    <location>
        <begin position="959"/>
        <end position="972"/>
    </location>
</feature>
<keyword evidence="15 24" id="KW-1071">Ligand-gated ion channel</keyword>
<feature type="binding site" evidence="21">
    <location>
        <position position="681"/>
    </location>
    <ligand>
        <name>L-glutamate</name>
        <dbReference type="ChEBI" id="CHEBI:29985"/>
    </ligand>
</feature>
<reference evidence="28" key="1">
    <citation type="submission" date="2025-08" db="UniProtKB">
        <authorList>
            <consortium name="Ensembl"/>
        </authorList>
    </citation>
    <scope>IDENTIFICATION</scope>
</reference>
<dbReference type="InterPro" id="IPR015683">
    <property type="entry name" value="Ionotropic_Glu_rcpt"/>
</dbReference>
<dbReference type="GeneTree" id="ENSGT00940000159109"/>
<reference evidence="28" key="2">
    <citation type="submission" date="2025-09" db="UniProtKB">
        <authorList>
            <consortium name="Ensembl"/>
        </authorList>
    </citation>
    <scope>IDENTIFICATION</scope>
</reference>
<dbReference type="Pfam" id="PF01094">
    <property type="entry name" value="ANF_receptor"/>
    <property type="match status" value="1"/>
</dbReference>
<dbReference type="InterPro" id="IPR001508">
    <property type="entry name" value="Iono_Glu_rcpt_met"/>
</dbReference>
<dbReference type="Gene3D" id="3.40.190.10">
    <property type="entry name" value="Periplasmic binding protein-like II"/>
    <property type="match status" value="2"/>
</dbReference>
<dbReference type="Pfam" id="PF00060">
    <property type="entry name" value="Lig_chan"/>
    <property type="match status" value="1"/>
</dbReference>
<feature type="transmembrane region" description="Helical" evidence="24">
    <location>
        <begin position="547"/>
        <end position="570"/>
    </location>
</feature>
<keyword evidence="10 24" id="KW-0472">Membrane</keyword>
<comment type="function">
    <text evidence="24">Receptor for glutamate that functions as a ligand-gated ion channel in the central nervous system and plays an important role in excitatory synaptic transmission. L-glutamate acts as an excitatory neurotransmitter at many synapses in the central nervous system.</text>
</comment>
<dbReference type="GO" id="GO:0097553">
    <property type="term" value="P:calcium ion transmembrane import into cytosol"/>
    <property type="evidence" value="ECO:0007669"/>
    <property type="project" value="Ensembl"/>
</dbReference>
<keyword evidence="8 24" id="KW-0770">Synapse</keyword>
<gene>
    <name evidence="28" type="primary">GRIN2D</name>
</gene>
<keyword evidence="14 24" id="KW-0628">Postsynaptic cell membrane</keyword>
<dbReference type="InterPro" id="IPR019594">
    <property type="entry name" value="Glu/Gly-bd"/>
</dbReference>
<keyword evidence="6" id="KW-0460">Magnesium</keyword>
<feature type="site" description="Crucial to convey clamshell closure to channel opening" evidence="22">
    <location>
        <position position="653"/>
    </location>
</feature>
<protein>
    <recommendedName>
        <fullName evidence="24">Glutamate receptor</fullName>
    </recommendedName>
</protein>
<feature type="compositionally biased region" description="Pro residues" evidence="25">
    <location>
        <begin position="900"/>
        <end position="919"/>
    </location>
</feature>
<name>A0A8C0H0W5_CHEAB</name>
<keyword evidence="7 24" id="KW-1133">Transmembrane helix</keyword>
<dbReference type="PRINTS" id="PR00177">
    <property type="entry name" value="NMDARECEPTOR"/>
</dbReference>
<dbReference type="Ensembl" id="ENSCABT00000016762.1">
    <property type="protein sequence ID" value="ENSCABP00000015300.1"/>
    <property type="gene ID" value="ENSCABG00000011404.1"/>
</dbReference>
<evidence type="ECO:0000256" key="20">
    <source>
        <dbReference type="ARBA" id="ARBA00036634"/>
    </source>
</evidence>
<comment type="catalytic activity">
    <reaction evidence="18">
        <text>K(+)(in) = K(+)(out)</text>
        <dbReference type="Rhea" id="RHEA:29463"/>
        <dbReference type="ChEBI" id="CHEBI:29103"/>
    </reaction>
</comment>
<evidence type="ECO:0000256" key="22">
    <source>
        <dbReference type="PIRSR" id="PIRSR601508-2"/>
    </source>
</evidence>
<feature type="binding site" evidence="21">
    <location>
        <position position="504"/>
    </location>
    <ligand>
        <name>L-glutamate</name>
        <dbReference type="ChEBI" id="CHEBI:29985"/>
    </ligand>
</feature>
<dbReference type="InterPro" id="IPR028082">
    <property type="entry name" value="Peripla_BP_I"/>
</dbReference>
<dbReference type="AlphaFoldDB" id="A0A8C0H0W5"/>
<feature type="disulfide bond" evidence="23">
    <location>
        <begin position="736"/>
        <end position="791"/>
    </location>
</feature>
<evidence type="ECO:0000256" key="2">
    <source>
        <dbReference type="ARBA" id="ARBA00022475"/>
    </source>
</evidence>
<feature type="binding site" evidence="21">
    <location>
        <position position="680"/>
    </location>
    <ligand>
        <name>L-glutamate</name>
        <dbReference type="ChEBI" id="CHEBI:29985"/>
    </ligand>
</feature>
<dbReference type="FunFam" id="3.40.50.2300:FF:000020">
    <property type="entry name" value="Glutamate receptor ionotropic, NMDA 2B, putative"/>
    <property type="match status" value="1"/>
</dbReference>
<comment type="catalytic activity">
    <reaction evidence="19">
        <text>Na(+)(in) = Na(+)(out)</text>
        <dbReference type="Rhea" id="RHEA:34963"/>
        <dbReference type="ChEBI" id="CHEBI:29101"/>
    </reaction>
</comment>
<evidence type="ECO:0000256" key="15">
    <source>
        <dbReference type="ARBA" id="ARBA00023286"/>
    </source>
</evidence>
<keyword evidence="11 23" id="KW-1015">Disulfide bond</keyword>
<feature type="signal peptide" evidence="24">
    <location>
        <begin position="1"/>
        <end position="24"/>
    </location>
</feature>
<evidence type="ECO:0000256" key="10">
    <source>
        <dbReference type="ARBA" id="ARBA00023136"/>
    </source>
</evidence>
<dbReference type="Pfam" id="PF10613">
    <property type="entry name" value="Lig_chan-Glu_bd"/>
    <property type="match status" value="1"/>
</dbReference>
<evidence type="ECO:0000256" key="9">
    <source>
        <dbReference type="ARBA" id="ARBA00023065"/>
    </source>
</evidence>
<proteinExistence type="inferred from homology"/>
<evidence type="ECO:0000256" key="17">
    <source>
        <dbReference type="ARBA" id="ARBA00034104"/>
    </source>
</evidence>
<organism evidence="28 29">
    <name type="scientific">Chelonoidis abingdonii</name>
    <name type="common">Abingdon island giant tortoise</name>
    <name type="synonym">Testudo abingdonii</name>
    <dbReference type="NCBI Taxonomy" id="106734"/>
    <lineage>
        <taxon>Eukaryota</taxon>
        <taxon>Metazoa</taxon>
        <taxon>Chordata</taxon>
        <taxon>Craniata</taxon>
        <taxon>Vertebrata</taxon>
        <taxon>Euteleostomi</taxon>
        <taxon>Archelosauria</taxon>
        <taxon>Testudinata</taxon>
        <taxon>Testudines</taxon>
        <taxon>Cryptodira</taxon>
        <taxon>Durocryptodira</taxon>
        <taxon>Testudinoidea</taxon>
        <taxon>Testudinidae</taxon>
        <taxon>Chelonoidis</taxon>
    </lineage>
</organism>
<evidence type="ECO:0000313" key="28">
    <source>
        <dbReference type="Ensembl" id="ENSCABP00000015300.1"/>
    </source>
</evidence>
<keyword evidence="3 24" id="KW-0812">Transmembrane</keyword>
<feature type="transmembrane region" description="Helical" evidence="24">
    <location>
        <begin position="620"/>
        <end position="645"/>
    </location>
</feature>
<dbReference type="GO" id="GO:0008344">
    <property type="term" value="P:adult locomotory behavior"/>
    <property type="evidence" value="ECO:0007669"/>
    <property type="project" value="Ensembl"/>
</dbReference>
<feature type="compositionally biased region" description="Basic residues" evidence="25">
    <location>
        <begin position="988"/>
        <end position="1010"/>
    </location>
</feature>
<feature type="compositionally biased region" description="Basic and acidic residues" evidence="25">
    <location>
        <begin position="1012"/>
        <end position="1021"/>
    </location>
</feature>
<dbReference type="GO" id="GO:0001964">
    <property type="term" value="P:startle response"/>
    <property type="evidence" value="ECO:0007669"/>
    <property type="project" value="Ensembl"/>
</dbReference>
<keyword evidence="16 24" id="KW-0407">Ion channel</keyword>
<evidence type="ECO:0000256" key="23">
    <source>
        <dbReference type="PIRSR" id="PIRSR601508-3"/>
    </source>
</evidence>
<dbReference type="GO" id="GO:0004972">
    <property type="term" value="F:NMDA glutamate receptor activity"/>
    <property type="evidence" value="ECO:0007669"/>
    <property type="project" value="Ensembl"/>
</dbReference>
<accession>A0A8C0H0W5</accession>
<dbReference type="OMA" id="DRWRRPK"/>
<dbReference type="GO" id="GO:0048167">
    <property type="term" value="P:regulation of synaptic plasticity"/>
    <property type="evidence" value="ECO:0007669"/>
    <property type="project" value="Ensembl"/>
</dbReference>
<dbReference type="InterPro" id="IPR001320">
    <property type="entry name" value="Iontro_rcpt_C"/>
</dbReference>
<dbReference type="GO" id="GO:0051930">
    <property type="term" value="P:regulation of sensory perception of pain"/>
    <property type="evidence" value="ECO:0007669"/>
    <property type="project" value="Ensembl"/>
</dbReference>
<comment type="similarity">
    <text evidence="24">Belongs to the glutamate-gated ion channel (TC 1.A.10.1) family.</text>
</comment>
<dbReference type="CDD" id="cd06378">
    <property type="entry name" value="PBP1_iGluR_NMDA_NR2"/>
    <property type="match status" value="1"/>
</dbReference>
<evidence type="ECO:0000256" key="7">
    <source>
        <dbReference type="ARBA" id="ARBA00022989"/>
    </source>
</evidence>
<dbReference type="Gene3D" id="3.40.50.2300">
    <property type="match status" value="2"/>
</dbReference>
<keyword evidence="4 24" id="KW-0732">Signal</keyword>
<feature type="binding site" evidence="21">
    <location>
        <position position="509"/>
    </location>
    <ligand>
        <name>L-glutamate</name>
        <dbReference type="ChEBI" id="CHEBI:29985"/>
    </ligand>
</feature>
<evidence type="ECO:0000256" key="3">
    <source>
        <dbReference type="ARBA" id="ARBA00022692"/>
    </source>
</evidence>
<evidence type="ECO:0000256" key="21">
    <source>
        <dbReference type="PIRSR" id="PIRSR601508-1"/>
    </source>
</evidence>
<keyword evidence="5" id="KW-0106">Calcium</keyword>
<feature type="site" description="Interaction with the cone snail toxin Con-ikot-ikot" evidence="22">
    <location>
        <position position="686"/>
    </location>
</feature>
<evidence type="ECO:0000256" key="19">
    <source>
        <dbReference type="ARBA" id="ARBA00036239"/>
    </source>
</evidence>
<feature type="compositionally biased region" description="Low complexity" evidence="25">
    <location>
        <begin position="889"/>
        <end position="899"/>
    </location>
</feature>
<dbReference type="PANTHER" id="PTHR18966">
    <property type="entry name" value="IONOTROPIC GLUTAMATE RECEPTOR"/>
    <property type="match status" value="1"/>
</dbReference>
<dbReference type="Proteomes" id="UP000694404">
    <property type="component" value="Unplaced"/>
</dbReference>
<dbReference type="SUPFAM" id="SSF53822">
    <property type="entry name" value="Periplasmic binding protein-like I"/>
    <property type="match status" value="1"/>
</dbReference>